<keyword evidence="12" id="KW-0505">Motor protein</keyword>
<evidence type="ECO:0000256" key="15">
    <source>
        <dbReference type="SAM" id="MobiDB-lite"/>
    </source>
</evidence>
<dbReference type="AlphaFoldDB" id="A0A0L0C5K6"/>
<feature type="region of interest" description="Disordered" evidence="15">
    <location>
        <begin position="287"/>
        <end position="307"/>
    </location>
</feature>
<name>A0A0L0C5K6_LUCCU</name>
<keyword evidence="6" id="KW-0217">Developmental protein</keyword>
<evidence type="ECO:0000256" key="1">
    <source>
        <dbReference type="ARBA" id="ARBA00004120"/>
    </source>
</evidence>
<comment type="similarity">
    <text evidence="4">Belongs to the dynein light intermediate chain family.</text>
</comment>
<evidence type="ECO:0000256" key="6">
    <source>
        <dbReference type="ARBA" id="ARBA00022473"/>
    </source>
</evidence>
<dbReference type="GO" id="GO:0005874">
    <property type="term" value="C:microtubule"/>
    <property type="evidence" value="ECO:0007669"/>
    <property type="project" value="UniProtKB-KW"/>
</dbReference>
<dbReference type="GO" id="GO:0005868">
    <property type="term" value="C:cytoplasmic dynein complex"/>
    <property type="evidence" value="ECO:0007669"/>
    <property type="project" value="InterPro"/>
</dbReference>
<dbReference type="EMBL" id="JRES01000864">
    <property type="protein sequence ID" value="KNC27678.1"/>
    <property type="molecule type" value="Genomic_DNA"/>
</dbReference>
<dbReference type="PANTHER" id="PTHR13236:SF0">
    <property type="entry name" value="CYTOPLASMIC DYNEIN 2 LIGHT INTERMEDIATE CHAIN 1"/>
    <property type="match status" value="1"/>
</dbReference>
<dbReference type="GO" id="GO:0035735">
    <property type="term" value="P:intraciliary transport involved in cilium assembly"/>
    <property type="evidence" value="ECO:0007669"/>
    <property type="project" value="InterPro"/>
</dbReference>
<sequence length="343" mass="38831">MESDASKKETIQDIALKLAEEQLQLLQVENGPKERTVFILGSKSVGKTTAINTFFDREESSKPTLALEYSYGRRTGHLQKQVLNIWELGSLHNSEQLLKVPLKSHGIVNFAAVIMLDLSQPQKLWSDLETAYVGLKQGCQELLANQSLELTDLLYEKAKERVKKDHMDLNTLELMPFPIVLVGGKYDLFMGYEPELKKHICRCLRSVAHLIGASLLFYSSKIQKLAKTLRDTISHLGFGSPSNPFRTHNTDYNDALLIWFGTDSWQNISSLGAQNLQSIQTNLTTEVPQKLQQARDQPVLNDPSKDAGFRESIIDEMRAQKDEELERLIKEAQLRSQFQSVAN</sequence>
<dbReference type="InterPro" id="IPR027417">
    <property type="entry name" value="P-loop_NTPase"/>
</dbReference>
<keyword evidence="14" id="KW-0966">Cell projection</keyword>
<keyword evidence="17" id="KW-1185">Reference proteome</keyword>
<evidence type="ECO:0000256" key="11">
    <source>
        <dbReference type="ARBA" id="ARBA00023069"/>
    </source>
</evidence>
<evidence type="ECO:0000256" key="5">
    <source>
        <dbReference type="ARBA" id="ARBA00018863"/>
    </source>
</evidence>
<keyword evidence="11" id="KW-0969">Cilium</keyword>
<evidence type="ECO:0000256" key="8">
    <source>
        <dbReference type="ARBA" id="ARBA00022701"/>
    </source>
</evidence>
<dbReference type="STRING" id="7375.A0A0L0C5K6"/>
<evidence type="ECO:0000256" key="2">
    <source>
        <dbReference type="ARBA" id="ARBA00004300"/>
    </source>
</evidence>
<evidence type="ECO:0000256" key="14">
    <source>
        <dbReference type="ARBA" id="ARBA00023273"/>
    </source>
</evidence>
<evidence type="ECO:0000256" key="3">
    <source>
        <dbReference type="ARBA" id="ARBA00004430"/>
    </source>
</evidence>
<dbReference type="GO" id="GO:0045504">
    <property type="term" value="F:dynein heavy chain binding"/>
    <property type="evidence" value="ECO:0007669"/>
    <property type="project" value="TreeGrafter"/>
</dbReference>
<keyword evidence="9" id="KW-0970">Cilium biogenesis/degradation</keyword>
<dbReference type="GO" id="GO:0036064">
    <property type="term" value="C:ciliary basal body"/>
    <property type="evidence" value="ECO:0007669"/>
    <property type="project" value="TreeGrafter"/>
</dbReference>
<proteinExistence type="inferred from homology"/>
<evidence type="ECO:0000313" key="16">
    <source>
        <dbReference type="EMBL" id="KNC27678.1"/>
    </source>
</evidence>
<dbReference type="GO" id="GO:0005930">
    <property type="term" value="C:axoneme"/>
    <property type="evidence" value="ECO:0007669"/>
    <property type="project" value="UniProtKB-SubCell"/>
</dbReference>
<reference evidence="16 17" key="1">
    <citation type="journal article" date="2015" name="Nat. Commun.">
        <title>Lucilia cuprina genome unlocks parasitic fly biology to underpin future interventions.</title>
        <authorList>
            <person name="Anstead C.A."/>
            <person name="Korhonen P.K."/>
            <person name="Young N.D."/>
            <person name="Hall R.S."/>
            <person name="Jex A.R."/>
            <person name="Murali S.C."/>
            <person name="Hughes D.S."/>
            <person name="Lee S.F."/>
            <person name="Perry T."/>
            <person name="Stroehlein A.J."/>
            <person name="Ansell B.R."/>
            <person name="Breugelmans B."/>
            <person name="Hofmann A."/>
            <person name="Qu J."/>
            <person name="Dugan S."/>
            <person name="Lee S.L."/>
            <person name="Chao H."/>
            <person name="Dinh H."/>
            <person name="Han Y."/>
            <person name="Doddapaneni H.V."/>
            <person name="Worley K.C."/>
            <person name="Muzny D.M."/>
            <person name="Ioannidis P."/>
            <person name="Waterhouse R.M."/>
            <person name="Zdobnov E.M."/>
            <person name="James P.J."/>
            <person name="Bagnall N.H."/>
            <person name="Kotze A.C."/>
            <person name="Gibbs R.A."/>
            <person name="Richards S."/>
            <person name="Batterham P."/>
            <person name="Gasser R.B."/>
        </authorList>
    </citation>
    <scope>NUCLEOTIDE SEQUENCE [LARGE SCALE GENOMIC DNA]</scope>
    <source>
        <strain evidence="16 17">LS</strain>
        <tissue evidence="16">Full body</tissue>
    </source>
</reference>
<dbReference type="Gene3D" id="3.40.50.300">
    <property type="entry name" value="P-loop containing nucleotide triphosphate hydrolases"/>
    <property type="match status" value="1"/>
</dbReference>
<dbReference type="InterPro" id="IPR040045">
    <property type="entry name" value="DYNC2LI1"/>
</dbReference>
<dbReference type="Proteomes" id="UP000037069">
    <property type="component" value="Unassembled WGS sequence"/>
</dbReference>
<dbReference type="GO" id="GO:0035721">
    <property type="term" value="P:intraciliary retrograde transport"/>
    <property type="evidence" value="ECO:0007669"/>
    <property type="project" value="InterPro"/>
</dbReference>
<evidence type="ECO:0000256" key="12">
    <source>
        <dbReference type="ARBA" id="ARBA00023175"/>
    </source>
</evidence>
<evidence type="ECO:0000256" key="7">
    <source>
        <dbReference type="ARBA" id="ARBA00022490"/>
    </source>
</evidence>
<gene>
    <name evidence="16" type="ORF">FF38_08071</name>
</gene>
<dbReference type="OrthoDB" id="10263060at2759"/>
<organism evidence="16 17">
    <name type="scientific">Lucilia cuprina</name>
    <name type="common">Green bottle fly</name>
    <name type="synonym">Australian sheep blowfly</name>
    <dbReference type="NCBI Taxonomy" id="7375"/>
    <lineage>
        <taxon>Eukaryota</taxon>
        <taxon>Metazoa</taxon>
        <taxon>Ecdysozoa</taxon>
        <taxon>Arthropoda</taxon>
        <taxon>Hexapoda</taxon>
        <taxon>Insecta</taxon>
        <taxon>Pterygota</taxon>
        <taxon>Neoptera</taxon>
        <taxon>Endopterygota</taxon>
        <taxon>Diptera</taxon>
        <taxon>Brachycera</taxon>
        <taxon>Muscomorpha</taxon>
        <taxon>Oestroidea</taxon>
        <taxon>Calliphoridae</taxon>
        <taxon>Luciliinae</taxon>
        <taxon>Lucilia</taxon>
    </lineage>
</organism>
<keyword evidence="10" id="KW-0243">Dynein</keyword>
<evidence type="ECO:0000256" key="10">
    <source>
        <dbReference type="ARBA" id="ARBA00023017"/>
    </source>
</evidence>
<dbReference type="PANTHER" id="PTHR13236">
    <property type="entry name" value="DYNEIN 2 LIGHT INTERMEDIATE CHAIN, ISOFORM 2"/>
    <property type="match status" value="1"/>
</dbReference>
<accession>A0A0L0C5K6</accession>
<evidence type="ECO:0000256" key="9">
    <source>
        <dbReference type="ARBA" id="ARBA00022794"/>
    </source>
</evidence>
<evidence type="ECO:0000256" key="4">
    <source>
        <dbReference type="ARBA" id="ARBA00006831"/>
    </source>
</evidence>
<dbReference type="OMA" id="FWEIAQG"/>
<dbReference type="GO" id="GO:0005813">
    <property type="term" value="C:centrosome"/>
    <property type="evidence" value="ECO:0007669"/>
    <property type="project" value="UniProtKB-SubCell"/>
</dbReference>
<keyword evidence="8" id="KW-0493">Microtubule</keyword>
<comment type="subcellular location">
    <subcellularLocation>
        <location evidence="3">Cytoplasm</location>
        <location evidence="3">Cytoskeleton</location>
        <location evidence="3">Cilium axoneme</location>
    </subcellularLocation>
    <subcellularLocation>
        <location evidence="1">Cytoplasm</location>
        <location evidence="1">Cytoskeleton</location>
        <location evidence="1">Cilium basal body</location>
    </subcellularLocation>
    <subcellularLocation>
        <location evidence="2">Cytoplasm</location>
        <location evidence="2">Cytoskeleton</location>
        <location evidence="2">Microtubule organizing center</location>
        <location evidence="2">Centrosome</location>
    </subcellularLocation>
</comment>
<keyword evidence="7" id="KW-0963">Cytoplasm</keyword>
<evidence type="ECO:0000256" key="13">
    <source>
        <dbReference type="ARBA" id="ARBA00023212"/>
    </source>
</evidence>
<dbReference type="SUPFAM" id="SSF52540">
    <property type="entry name" value="P-loop containing nucleoside triphosphate hydrolases"/>
    <property type="match status" value="1"/>
</dbReference>
<protein>
    <recommendedName>
        <fullName evidence="5">Cytoplasmic dynein 2 light intermediate chain 1</fullName>
    </recommendedName>
</protein>
<evidence type="ECO:0000313" key="17">
    <source>
        <dbReference type="Proteomes" id="UP000037069"/>
    </source>
</evidence>
<comment type="caution">
    <text evidence="16">The sequence shown here is derived from an EMBL/GenBank/DDBJ whole genome shotgun (WGS) entry which is preliminary data.</text>
</comment>
<keyword evidence="13" id="KW-0206">Cytoskeleton</keyword>
<dbReference type="InterPro" id="IPR022780">
    <property type="entry name" value="Dynein_light_int_chain"/>
</dbReference>
<dbReference type="Pfam" id="PF05783">
    <property type="entry name" value="DLIC"/>
    <property type="match status" value="1"/>
</dbReference>